<dbReference type="SUPFAM" id="SSF57362">
    <property type="entry name" value="BPTI-like"/>
    <property type="match status" value="1"/>
</dbReference>
<keyword evidence="1" id="KW-1015">Disulfide bond</keyword>
<keyword evidence="4" id="KW-1185">Reference proteome</keyword>
<sequence length="116" mass="12664">MDGAAFGMGCRMVLELQLAWVSGSSSGLTKGPGKSQSGSVSDGYVCVLAASCLQPMDEGSCQRYVLLWYYHPEADACRPFVFGGCRGNGNRFETKWKCEQQCKMHLQKGSASLIYF</sequence>
<dbReference type="InterPro" id="IPR050098">
    <property type="entry name" value="TFPI/VKTCI-like"/>
</dbReference>
<dbReference type="InterPro" id="IPR020901">
    <property type="entry name" value="Prtase_inh_Kunz-CS"/>
</dbReference>
<organism evidence="3 4">
    <name type="scientific">Nothoprocta perdicaria</name>
    <name type="common">Chilean tinamou</name>
    <name type="synonym">Crypturus perdicarius</name>
    <dbReference type="NCBI Taxonomy" id="30464"/>
    <lineage>
        <taxon>Eukaryota</taxon>
        <taxon>Metazoa</taxon>
        <taxon>Chordata</taxon>
        <taxon>Craniata</taxon>
        <taxon>Vertebrata</taxon>
        <taxon>Euteleostomi</taxon>
        <taxon>Archelosauria</taxon>
        <taxon>Archosauria</taxon>
        <taxon>Dinosauria</taxon>
        <taxon>Saurischia</taxon>
        <taxon>Theropoda</taxon>
        <taxon>Coelurosauria</taxon>
        <taxon>Aves</taxon>
        <taxon>Palaeognathae</taxon>
        <taxon>Tinamiformes</taxon>
        <taxon>Tinamidae</taxon>
        <taxon>Nothoprocta</taxon>
    </lineage>
</organism>
<reference evidence="3" key="1">
    <citation type="submission" date="2025-08" db="UniProtKB">
        <authorList>
            <consortium name="Ensembl"/>
        </authorList>
    </citation>
    <scope>IDENTIFICATION</scope>
</reference>
<dbReference type="Pfam" id="PF00014">
    <property type="entry name" value="Kunitz_BPTI"/>
    <property type="match status" value="1"/>
</dbReference>
<feature type="domain" description="BPTI/Kunitz inhibitor" evidence="2">
    <location>
        <begin position="52"/>
        <end position="102"/>
    </location>
</feature>
<dbReference type="Proteomes" id="UP000694420">
    <property type="component" value="Unplaced"/>
</dbReference>
<dbReference type="Gene3D" id="4.10.410.10">
    <property type="entry name" value="Pancreatic trypsin inhibitor Kunitz domain"/>
    <property type="match status" value="1"/>
</dbReference>
<dbReference type="PANTHER" id="PTHR10083:SF375">
    <property type="entry name" value="BPTI_KUNITZ INHIBITOR DOMAIN-CONTAINING PROTEIN"/>
    <property type="match status" value="1"/>
</dbReference>
<name>A0A8C6Z8B9_NOTPE</name>
<evidence type="ECO:0000313" key="3">
    <source>
        <dbReference type="Ensembl" id="ENSNPEP00000011678.1"/>
    </source>
</evidence>
<dbReference type="Ensembl" id="ENSNPET00000011980.1">
    <property type="protein sequence ID" value="ENSNPEP00000011678.1"/>
    <property type="gene ID" value="ENSNPEG00000008771.1"/>
</dbReference>
<dbReference type="InterPro" id="IPR036880">
    <property type="entry name" value="Kunitz_BPTI_sf"/>
</dbReference>
<dbReference type="GO" id="GO:0004867">
    <property type="term" value="F:serine-type endopeptidase inhibitor activity"/>
    <property type="evidence" value="ECO:0007669"/>
    <property type="project" value="InterPro"/>
</dbReference>
<dbReference type="PANTHER" id="PTHR10083">
    <property type="entry name" value="KUNITZ-TYPE PROTEASE INHIBITOR-RELATED"/>
    <property type="match status" value="1"/>
</dbReference>
<evidence type="ECO:0000259" key="2">
    <source>
        <dbReference type="PROSITE" id="PS50279"/>
    </source>
</evidence>
<dbReference type="GO" id="GO:0005615">
    <property type="term" value="C:extracellular space"/>
    <property type="evidence" value="ECO:0007669"/>
    <property type="project" value="TreeGrafter"/>
</dbReference>
<dbReference type="SMART" id="SM00131">
    <property type="entry name" value="KU"/>
    <property type="match status" value="1"/>
</dbReference>
<dbReference type="FunFam" id="4.10.410.10:FF:000020">
    <property type="entry name" value="Collagen, type VI, alpha 3"/>
    <property type="match status" value="1"/>
</dbReference>
<dbReference type="InterPro" id="IPR002223">
    <property type="entry name" value="Kunitz_BPTI"/>
</dbReference>
<dbReference type="PROSITE" id="PS00280">
    <property type="entry name" value="BPTI_KUNITZ_1"/>
    <property type="match status" value="1"/>
</dbReference>
<evidence type="ECO:0000313" key="4">
    <source>
        <dbReference type="Proteomes" id="UP000694420"/>
    </source>
</evidence>
<dbReference type="PRINTS" id="PR00759">
    <property type="entry name" value="BASICPTASE"/>
</dbReference>
<dbReference type="PROSITE" id="PS50279">
    <property type="entry name" value="BPTI_KUNITZ_2"/>
    <property type="match status" value="1"/>
</dbReference>
<reference evidence="3" key="2">
    <citation type="submission" date="2025-09" db="UniProtKB">
        <authorList>
            <consortium name="Ensembl"/>
        </authorList>
    </citation>
    <scope>IDENTIFICATION</scope>
</reference>
<accession>A0A8C6Z8B9</accession>
<proteinExistence type="predicted"/>
<protein>
    <recommendedName>
        <fullName evidence="2">BPTI/Kunitz inhibitor domain-containing protein</fullName>
    </recommendedName>
</protein>
<dbReference type="AlphaFoldDB" id="A0A8C6Z8B9"/>
<evidence type="ECO:0000256" key="1">
    <source>
        <dbReference type="ARBA" id="ARBA00023157"/>
    </source>
</evidence>